<dbReference type="InterPro" id="IPR000795">
    <property type="entry name" value="T_Tr_GTP-bd_dom"/>
</dbReference>
<evidence type="ECO:0000256" key="11">
    <source>
        <dbReference type="ARBA" id="ARBA00022695"/>
    </source>
</evidence>
<evidence type="ECO:0000256" key="19">
    <source>
        <dbReference type="ARBA" id="ARBA00049370"/>
    </source>
</evidence>
<gene>
    <name evidence="21" type="ORF">VP06_17650</name>
</gene>
<evidence type="ECO:0000256" key="7">
    <source>
        <dbReference type="ARBA" id="ARBA00012391"/>
    </source>
</evidence>
<dbReference type="InterPro" id="IPR044138">
    <property type="entry name" value="CysN_II"/>
</dbReference>
<evidence type="ECO:0000256" key="2">
    <source>
        <dbReference type="ARBA" id="ARBA00002357"/>
    </source>
</evidence>
<dbReference type="InterPro" id="IPR027417">
    <property type="entry name" value="P-loop_NTPase"/>
</dbReference>
<dbReference type="InterPro" id="IPR009000">
    <property type="entry name" value="Transl_B-barrel_sf"/>
</dbReference>
<evidence type="ECO:0000256" key="9">
    <source>
        <dbReference type="ARBA" id="ARBA00022448"/>
    </source>
</evidence>
<dbReference type="Gene3D" id="2.40.30.10">
    <property type="entry name" value="Translation factors"/>
    <property type="match status" value="2"/>
</dbReference>
<keyword evidence="16" id="KW-0342">GTP-binding</keyword>
<evidence type="ECO:0000256" key="6">
    <source>
        <dbReference type="ARBA" id="ARBA00012121"/>
    </source>
</evidence>
<dbReference type="CDD" id="cd04166">
    <property type="entry name" value="CysN_ATPS"/>
    <property type="match status" value="1"/>
</dbReference>
<organism evidence="21 22">
    <name type="scientific">Methylobacterium aquaticum</name>
    <dbReference type="NCBI Taxonomy" id="270351"/>
    <lineage>
        <taxon>Bacteria</taxon>
        <taxon>Pseudomonadati</taxon>
        <taxon>Pseudomonadota</taxon>
        <taxon>Alphaproteobacteria</taxon>
        <taxon>Hyphomicrobiales</taxon>
        <taxon>Methylobacteriaceae</taxon>
        <taxon>Methylobacterium</taxon>
    </lineage>
</organism>
<evidence type="ECO:0000256" key="12">
    <source>
        <dbReference type="ARBA" id="ARBA00022729"/>
    </source>
</evidence>
<comment type="subcellular location">
    <subcellularLocation>
        <location evidence="3">Periplasm</location>
    </subcellularLocation>
</comment>
<keyword evidence="14" id="KW-0574">Periplasm</keyword>
<dbReference type="Pfam" id="PF22594">
    <property type="entry name" value="GTP-eEF1A_C"/>
    <property type="match status" value="1"/>
</dbReference>
<comment type="catalytic activity">
    <reaction evidence="19">
        <text>sulfate + ATP + H(+) = adenosine 5'-phosphosulfate + diphosphate</text>
        <dbReference type="Rhea" id="RHEA:18133"/>
        <dbReference type="ChEBI" id="CHEBI:15378"/>
        <dbReference type="ChEBI" id="CHEBI:16189"/>
        <dbReference type="ChEBI" id="CHEBI:30616"/>
        <dbReference type="ChEBI" id="CHEBI:33019"/>
        <dbReference type="ChEBI" id="CHEBI:58243"/>
        <dbReference type="EC" id="2.7.7.4"/>
    </reaction>
</comment>
<dbReference type="AlphaFoldDB" id="A0A0J6SGE8"/>
<dbReference type="NCBIfam" id="TIGR00971">
    <property type="entry name" value="3a0106s03"/>
    <property type="match status" value="1"/>
</dbReference>
<keyword evidence="11 21" id="KW-0548">Nucleotidyltransferase</keyword>
<comment type="catalytic activity">
    <reaction evidence="1">
        <text>adenosine 5'-phosphosulfate + ATP = 3'-phosphoadenylyl sulfate + ADP + H(+)</text>
        <dbReference type="Rhea" id="RHEA:24152"/>
        <dbReference type="ChEBI" id="CHEBI:15378"/>
        <dbReference type="ChEBI" id="CHEBI:30616"/>
        <dbReference type="ChEBI" id="CHEBI:58243"/>
        <dbReference type="ChEBI" id="CHEBI:58339"/>
        <dbReference type="ChEBI" id="CHEBI:456216"/>
        <dbReference type="EC" id="2.7.1.25"/>
    </reaction>
</comment>
<evidence type="ECO:0000256" key="4">
    <source>
        <dbReference type="ARBA" id="ARBA00006099"/>
    </source>
</evidence>
<dbReference type="GO" id="GO:1902358">
    <property type="term" value="P:sulfate transmembrane transport"/>
    <property type="evidence" value="ECO:0007669"/>
    <property type="project" value="InterPro"/>
</dbReference>
<dbReference type="EMBL" id="LABX01000136">
    <property type="protein sequence ID" value="KMO32428.1"/>
    <property type="molecule type" value="Genomic_DNA"/>
</dbReference>
<dbReference type="SUPFAM" id="SSF50465">
    <property type="entry name" value="EF-Tu/eEF-1alpha/eIF2-gamma C-terminal domain"/>
    <property type="match status" value="1"/>
</dbReference>
<dbReference type="PATRIC" id="fig|270351.6.peg.1106"/>
<dbReference type="InterPro" id="IPR005669">
    <property type="entry name" value="Thiosulph/SO4-bd"/>
</dbReference>
<dbReference type="InterPro" id="IPR034408">
    <property type="entry name" value="Sulphate/thiosulphate_BS"/>
</dbReference>
<dbReference type="InterPro" id="IPR044139">
    <property type="entry name" value="CysN_NoDQ_III"/>
</dbReference>
<dbReference type="CDD" id="cd04095">
    <property type="entry name" value="CysN_NoDQ_III"/>
    <property type="match status" value="1"/>
</dbReference>
<dbReference type="Pfam" id="PF13531">
    <property type="entry name" value="SBP_bac_11"/>
    <property type="match status" value="1"/>
</dbReference>
<dbReference type="Pfam" id="PF00009">
    <property type="entry name" value="GTP_EFTU"/>
    <property type="match status" value="1"/>
</dbReference>
<dbReference type="NCBIfam" id="TIGR02034">
    <property type="entry name" value="CysN"/>
    <property type="match status" value="1"/>
</dbReference>
<comment type="similarity">
    <text evidence="4">Belongs to the prokaryotic sulfate-binding protein family.</text>
</comment>
<name>A0A0J6SGE8_9HYPH</name>
<evidence type="ECO:0000256" key="18">
    <source>
        <dbReference type="ARBA" id="ARBA00032986"/>
    </source>
</evidence>
<evidence type="ECO:0000313" key="22">
    <source>
        <dbReference type="Proteomes" id="UP000035929"/>
    </source>
</evidence>
<dbReference type="GO" id="GO:0005524">
    <property type="term" value="F:ATP binding"/>
    <property type="evidence" value="ECO:0007669"/>
    <property type="project" value="UniProtKB-KW"/>
</dbReference>
<dbReference type="GO" id="GO:0004781">
    <property type="term" value="F:sulfate adenylyltransferase (ATP) activity"/>
    <property type="evidence" value="ECO:0007669"/>
    <property type="project" value="UniProtKB-EC"/>
</dbReference>
<comment type="caution">
    <text evidence="21">The sequence shown here is derived from an EMBL/GenBank/DDBJ whole genome shotgun (WGS) entry which is preliminary data.</text>
</comment>
<proteinExistence type="inferred from homology"/>
<evidence type="ECO:0000256" key="10">
    <source>
        <dbReference type="ARBA" id="ARBA00022679"/>
    </source>
</evidence>
<evidence type="ECO:0000256" key="5">
    <source>
        <dbReference type="ARBA" id="ARBA00011760"/>
    </source>
</evidence>
<dbReference type="SUPFAM" id="SSF52540">
    <property type="entry name" value="P-loop containing nucleoside triphosphate hydrolases"/>
    <property type="match status" value="1"/>
</dbReference>
<dbReference type="PROSITE" id="PS51722">
    <property type="entry name" value="G_TR_2"/>
    <property type="match status" value="1"/>
</dbReference>
<dbReference type="PRINTS" id="PR00315">
    <property type="entry name" value="ELONGATNFCT"/>
</dbReference>
<accession>A0A0J6SGE8</accession>
<comment type="function">
    <text evidence="17">Proposed to provide activated sulfate for transfer to Nod factor. ATP sulfurylase may be the GTPase, regulating ATP sulfurylase activity.</text>
</comment>
<dbReference type="EC" id="2.7.1.25" evidence="6"/>
<comment type="subunit">
    <text evidence="5">Sulfate-activating enzymes, NodP and NodQ, may be physically associated.</text>
</comment>
<evidence type="ECO:0000313" key="21">
    <source>
        <dbReference type="EMBL" id="KMO32428.1"/>
    </source>
</evidence>
<dbReference type="EC" id="2.7.7.4" evidence="7"/>
<comment type="function">
    <text evidence="2">APS kinase catalyzes the synthesis of activated sulfate.</text>
</comment>
<dbReference type="NCBIfam" id="NF008022">
    <property type="entry name" value="PRK10752.1"/>
    <property type="match status" value="1"/>
</dbReference>
<dbReference type="OrthoDB" id="9804504at2"/>
<dbReference type="InterPro" id="IPR041757">
    <property type="entry name" value="CysN_GTP-bd"/>
</dbReference>
<evidence type="ECO:0000259" key="20">
    <source>
        <dbReference type="PROSITE" id="PS51722"/>
    </source>
</evidence>
<keyword evidence="15" id="KW-0067">ATP-binding</keyword>
<evidence type="ECO:0000256" key="14">
    <source>
        <dbReference type="ARBA" id="ARBA00022764"/>
    </source>
</evidence>
<dbReference type="PANTHER" id="PTHR30368:SF2">
    <property type="entry name" value="SULFATE-BINDING PROTEIN"/>
    <property type="match status" value="1"/>
</dbReference>
<dbReference type="InterPro" id="IPR054696">
    <property type="entry name" value="GTP-eEF1A_C"/>
</dbReference>
<keyword evidence="9" id="KW-0813">Transport</keyword>
<dbReference type="SUPFAM" id="SSF53850">
    <property type="entry name" value="Periplasmic binding protein-like II"/>
    <property type="match status" value="1"/>
</dbReference>
<dbReference type="InterPro" id="IPR011779">
    <property type="entry name" value="SO4_adenylTrfase_lsu"/>
</dbReference>
<dbReference type="InterPro" id="IPR009001">
    <property type="entry name" value="Transl_elong_EF1A/Init_IF2_C"/>
</dbReference>
<dbReference type="Gene3D" id="3.40.190.10">
    <property type="entry name" value="Periplasmic binding protein-like II"/>
    <property type="match status" value="2"/>
</dbReference>
<dbReference type="SUPFAM" id="SSF50447">
    <property type="entry name" value="Translation proteins"/>
    <property type="match status" value="1"/>
</dbReference>
<feature type="domain" description="Tr-type G" evidence="20">
    <location>
        <begin position="22"/>
        <end position="238"/>
    </location>
</feature>
<evidence type="ECO:0000256" key="13">
    <source>
        <dbReference type="ARBA" id="ARBA00022741"/>
    </source>
</evidence>
<dbReference type="PANTHER" id="PTHR30368">
    <property type="entry name" value="SULFATE-BINDING PROTEIN"/>
    <property type="match status" value="1"/>
</dbReference>
<dbReference type="GO" id="GO:0003924">
    <property type="term" value="F:GTPase activity"/>
    <property type="evidence" value="ECO:0007669"/>
    <property type="project" value="InterPro"/>
</dbReference>
<dbReference type="NCBIfam" id="NF008106">
    <property type="entry name" value="PRK10852.1"/>
    <property type="match status" value="1"/>
</dbReference>
<dbReference type="CDD" id="cd03695">
    <property type="entry name" value="CysN_NodQ_II"/>
    <property type="match status" value="1"/>
</dbReference>
<evidence type="ECO:0000256" key="1">
    <source>
        <dbReference type="ARBA" id="ARBA00001823"/>
    </source>
</evidence>
<sequence>MTVHQSTRAFGYEAFLAAHQRKEVLRFITCGSVDDGKSTLIGRLLHDTKQIFDDQVSALERDSRRHGTRGGELDLALLVDGLQAEREQGITIDVAYRFFSTERRSFIVADTPGHVQYTRNMATGASTAEVAVLLVDARKGLSPQTRRHALLVSMLGIRRVVLAVNKMDLIGWSQDRFEAILAEFQLFAKGLAFLDVTGIPLSAANGDNVVLPAAAAPWYDGAPLLQYLEEVPAHVEEEAAPFRMAVQWVNRPNSDFRGFSGLIASGSVAVGDAVAVAPSGTPSTVARIYTYDGDLDRAIAGQSVTLVLADEVDASRGSVIAAAAQAPIVSDRLEVRLFWAHEAELTPGATYLAKVGTVTANAVVEVRARIDTETGQGVPAERLSANDIGDVTLRLDRKVAVDAYRQNRDTGSLILIDRATTDTAALGLVQAPQVAPQAGMTTEAPKTGATVEAAPAGGGLLGSLKRLFRGSSLALAAGASLLALAGAPAPAKAQTLLNVSYDPTRELYRAIDAAFAKEWKAKTGETVTVRASHGGSGAQARSVIDGLPADVVTLALASDIDAIAARSKKLPADWQTRLPNNSTPYTSTIVFLVRKGNPKAIKDWDDLVKPGIQVITPNPKTSGGARWNYLAAYAYALARNANDDAKAKEFVTALFRNVPVLDTGARGATTTFVQRGLGDVLIAWENEAFLADEEFGKGKFDIVVPSLSILAEPPVALIDANVDQKGTRRQAEAYLQFLYTPEAQRLIAKNFYRPRDESAAAKEDLARFPKLKLVTIDDTFGGWAKAQKTHFDDGGVFDAILKSRQ</sequence>
<dbReference type="GO" id="GO:0042597">
    <property type="term" value="C:periplasmic space"/>
    <property type="evidence" value="ECO:0007669"/>
    <property type="project" value="UniProtKB-SubCell"/>
</dbReference>
<dbReference type="GO" id="GO:0004020">
    <property type="term" value="F:adenylylsulfate kinase activity"/>
    <property type="evidence" value="ECO:0007669"/>
    <property type="project" value="UniProtKB-EC"/>
</dbReference>
<dbReference type="Proteomes" id="UP000035929">
    <property type="component" value="Unassembled WGS sequence"/>
</dbReference>
<dbReference type="PROSITE" id="PS00757">
    <property type="entry name" value="PROK_SULFATE_BIND_2"/>
    <property type="match status" value="1"/>
</dbReference>
<reference evidence="21 22" key="1">
    <citation type="submission" date="2015-03" db="EMBL/GenBank/DDBJ databases">
        <title>Genome sequencing of Methylobacterium aquaticum DSM16371 type strain.</title>
        <authorList>
            <person name="Chaudhry V."/>
            <person name="Patil P.B."/>
        </authorList>
    </citation>
    <scope>NUCLEOTIDE SEQUENCE [LARGE SCALE GENOMIC DNA]</scope>
    <source>
        <strain evidence="21 22">DSM 16371</strain>
    </source>
</reference>
<dbReference type="CDD" id="cd01005">
    <property type="entry name" value="PBP2_CysP"/>
    <property type="match status" value="1"/>
</dbReference>
<dbReference type="GO" id="GO:0006790">
    <property type="term" value="P:sulfur compound metabolic process"/>
    <property type="evidence" value="ECO:0007669"/>
    <property type="project" value="InterPro"/>
</dbReference>
<dbReference type="PROSITE" id="PS00301">
    <property type="entry name" value="G_TR_1"/>
    <property type="match status" value="1"/>
</dbReference>
<protein>
    <recommendedName>
        <fullName evidence="8">Bifunctional enzyme NodQ</fullName>
        <ecNumber evidence="6">2.7.1.25</ecNumber>
        <ecNumber evidence="7">2.7.7.4</ecNumber>
    </recommendedName>
    <alternativeName>
        <fullName evidence="18">Nodulation protein Q</fullName>
    </alternativeName>
</protein>
<evidence type="ECO:0000256" key="16">
    <source>
        <dbReference type="ARBA" id="ARBA00023134"/>
    </source>
</evidence>
<dbReference type="GO" id="GO:0005525">
    <property type="term" value="F:GTP binding"/>
    <property type="evidence" value="ECO:0007669"/>
    <property type="project" value="UniProtKB-KW"/>
</dbReference>
<dbReference type="GO" id="GO:0140104">
    <property type="term" value="F:molecular carrier activity"/>
    <property type="evidence" value="ECO:0007669"/>
    <property type="project" value="InterPro"/>
</dbReference>
<dbReference type="Gene3D" id="3.40.50.300">
    <property type="entry name" value="P-loop containing nucleotide triphosphate hydrolases"/>
    <property type="match status" value="1"/>
</dbReference>
<evidence type="ECO:0000256" key="3">
    <source>
        <dbReference type="ARBA" id="ARBA00004418"/>
    </source>
</evidence>
<evidence type="ECO:0000256" key="15">
    <source>
        <dbReference type="ARBA" id="ARBA00022840"/>
    </source>
</evidence>
<dbReference type="FunFam" id="3.40.50.300:FF:000119">
    <property type="entry name" value="Sulfate adenylyltransferase subunit 1"/>
    <property type="match status" value="1"/>
</dbReference>
<evidence type="ECO:0000256" key="8">
    <source>
        <dbReference type="ARBA" id="ARBA00018372"/>
    </source>
</evidence>
<keyword evidence="13" id="KW-0547">Nucleotide-binding</keyword>
<keyword evidence="10 21" id="KW-0808">Transferase</keyword>
<keyword evidence="12" id="KW-0732">Signal</keyword>
<evidence type="ECO:0000256" key="17">
    <source>
        <dbReference type="ARBA" id="ARBA00024872"/>
    </source>
</evidence>
<dbReference type="InterPro" id="IPR031157">
    <property type="entry name" value="G_TR_CS"/>
</dbReference>
<dbReference type="NCBIfam" id="NF003478">
    <property type="entry name" value="PRK05124.1"/>
    <property type="match status" value="1"/>
</dbReference>
<dbReference type="GO" id="GO:1901681">
    <property type="term" value="F:sulfur compound binding"/>
    <property type="evidence" value="ECO:0007669"/>
    <property type="project" value="InterPro"/>
</dbReference>